<evidence type="ECO:0000313" key="2">
    <source>
        <dbReference type="EMBL" id="MDV5824868.1"/>
    </source>
</evidence>
<dbReference type="InterPro" id="IPR012337">
    <property type="entry name" value="RNaseH-like_sf"/>
</dbReference>
<comment type="caution">
    <text evidence="2">The sequence shown here is derived from an EMBL/GenBank/DDBJ whole genome shotgun (WGS) entry which is preliminary data.</text>
</comment>
<dbReference type="RefSeq" id="WP_317517512.1">
    <property type="nucleotide sequence ID" value="NZ_JAPTHD010000006.1"/>
</dbReference>
<proteinExistence type="predicted"/>
<reference evidence="3" key="1">
    <citation type="journal article" date="2022" name="J Environ Chem Eng">
        <title>Biodegradation of petroleum oil using a constructed nonpathogenic and heavy metal-tolerant bacterial consortium isolated from marine sponges.</title>
        <authorList>
            <person name="Dechsakulwatana C."/>
            <person name="Rungsihiranrut A."/>
            <person name="Muangchinda C."/>
            <person name="Ningthoujam R."/>
            <person name="Klankeo P."/>
            <person name="Pinyakong O."/>
        </authorList>
    </citation>
    <scope>NUCLEOTIDE SEQUENCE [LARGE SCALE GENOMIC DNA]</scope>
    <source>
        <strain evidence="3">MO2-4</strain>
    </source>
</reference>
<gene>
    <name evidence="2" type="ORF">O0R41_14775</name>
</gene>
<sequence>MAAIAVGSGAGRQRRGMATGRRKPNARWDVLSAMLVFLDFEASSLGKRSYPIEVGWVFEDGRSEAHLIRPAPEWTDWDAQAEAVHHIPRDLLLREGAPHDVVAQRMMEALEGHDLLASAPSWDGKWLSALLRAAGLPRHSLRLGDSDEAMRACAEQILAPVVPADTLAQTVSELLVLTEIRAPGQPPAHRALADAQEERARWLKVGDAARSLAERTALAYR</sequence>
<protein>
    <submittedName>
        <fullName evidence="2">Transcriptional regulator</fullName>
    </submittedName>
</protein>
<evidence type="ECO:0000313" key="3">
    <source>
        <dbReference type="Proteomes" id="UP001185984"/>
    </source>
</evidence>
<dbReference type="Proteomes" id="UP001185984">
    <property type="component" value="Unassembled WGS sequence"/>
</dbReference>
<accession>A0ABU3ZZB8</accession>
<dbReference type="InterPro" id="IPR036397">
    <property type="entry name" value="RNaseH_sf"/>
</dbReference>
<organism evidence="2 3">
    <name type="scientific">Sphingobium naphthae</name>
    <dbReference type="NCBI Taxonomy" id="1886786"/>
    <lineage>
        <taxon>Bacteria</taxon>
        <taxon>Pseudomonadati</taxon>
        <taxon>Pseudomonadota</taxon>
        <taxon>Alphaproteobacteria</taxon>
        <taxon>Sphingomonadales</taxon>
        <taxon>Sphingomonadaceae</taxon>
        <taxon>Sphingobium</taxon>
    </lineage>
</organism>
<name>A0ABU3ZZB8_9SPHN</name>
<feature type="region of interest" description="Disordered" evidence="1">
    <location>
        <begin position="1"/>
        <end position="21"/>
    </location>
</feature>
<keyword evidence="3" id="KW-1185">Reference proteome</keyword>
<dbReference type="EMBL" id="JAPTHD010000006">
    <property type="protein sequence ID" value="MDV5824868.1"/>
    <property type="molecule type" value="Genomic_DNA"/>
</dbReference>
<dbReference type="SUPFAM" id="SSF53098">
    <property type="entry name" value="Ribonuclease H-like"/>
    <property type="match status" value="1"/>
</dbReference>
<dbReference type="Gene3D" id="3.30.420.10">
    <property type="entry name" value="Ribonuclease H-like superfamily/Ribonuclease H"/>
    <property type="match status" value="1"/>
</dbReference>
<feature type="compositionally biased region" description="Basic residues" evidence="1">
    <location>
        <begin position="12"/>
        <end position="21"/>
    </location>
</feature>
<evidence type="ECO:0000256" key="1">
    <source>
        <dbReference type="SAM" id="MobiDB-lite"/>
    </source>
</evidence>